<reference evidence="2 3" key="1">
    <citation type="submission" date="2012-02" db="EMBL/GenBank/DDBJ databases">
        <title>The Genome Sequence of Bacteroides caccae CL03T12C61.</title>
        <authorList>
            <consortium name="The Broad Institute Genome Sequencing Platform"/>
            <person name="Earl A."/>
            <person name="Ward D."/>
            <person name="Feldgarden M."/>
            <person name="Gevers D."/>
            <person name="Zitomersky N.L."/>
            <person name="Coyne M.J."/>
            <person name="Comstock L.E."/>
            <person name="Young S.K."/>
            <person name="Zeng Q."/>
            <person name="Gargeya S."/>
            <person name="Fitzgerald M."/>
            <person name="Haas B."/>
            <person name="Abouelleil A."/>
            <person name="Alvarado L."/>
            <person name="Arachchi H.M."/>
            <person name="Berlin A."/>
            <person name="Chapman S.B."/>
            <person name="Gearin G."/>
            <person name="Goldberg J."/>
            <person name="Griggs A."/>
            <person name="Gujja S."/>
            <person name="Hansen M."/>
            <person name="Heiman D."/>
            <person name="Howarth C."/>
            <person name="Larimer J."/>
            <person name="Lui A."/>
            <person name="MacDonald P.J.P."/>
            <person name="McCowen C."/>
            <person name="Montmayeur A."/>
            <person name="Murphy C."/>
            <person name="Neiman D."/>
            <person name="Pearson M."/>
            <person name="Priest M."/>
            <person name="Roberts A."/>
            <person name="Saif S."/>
            <person name="Shea T."/>
            <person name="Sisk P."/>
            <person name="Stolte C."/>
            <person name="Sykes S."/>
            <person name="Wortman J."/>
            <person name="Nusbaum C."/>
            <person name="Birren B."/>
        </authorList>
    </citation>
    <scope>NUCLEOTIDE SEQUENCE [LARGE SCALE GENOMIC DNA]</scope>
    <source>
        <strain evidence="2 3">CL03T12C61</strain>
    </source>
</reference>
<keyword evidence="1" id="KW-1133">Transmembrane helix</keyword>
<dbReference type="Proteomes" id="UP000002965">
    <property type="component" value="Unassembled WGS sequence"/>
</dbReference>
<evidence type="ECO:0000313" key="3">
    <source>
        <dbReference type="Proteomes" id="UP000002965"/>
    </source>
</evidence>
<comment type="caution">
    <text evidence="2">The sequence shown here is derived from an EMBL/GenBank/DDBJ whole genome shotgun (WGS) entry which is preliminary data.</text>
</comment>
<organism evidence="2 3">
    <name type="scientific">Bacteroides caccae CL03T12C61</name>
    <dbReference type="NCBI Taxonomy" id="997873"/>
    <lineage>
        <taxon>Bacteria</taxon>
        <taxon>Pseudomonadati</taxon>
        <taxon>Bacteroidota</taxon>
        <taxon>Bacteroidia</taxon>
        <taxon>Bacteroidales</taxon>
        <taxon>Bacteroidaceae</taxon>
        <taxon>Bacteroides</taxon>
    </lineage>
</organism>
<dbReference type="AlphaFoldDB" id="I9PUN9"/>
<dbReference type="EMBL" id="AGXF01000007">
    <property type="protein sequence ID" value="EIY20376.1"/>
    <property type="molecule type" value="Genomic_DNA"/>
</dbReference>
<dbReference type="RefSeq" id="WP_005681088.1">
    <property type="nucleotide sequence ID" value="NZ_CAXUCB010000017.1"/>
</dbReference>
<gene>
    <name evidence="2" type="ORF">HMPREF1061_01982</name>
</gene>
<name>I9PUN9_9BACE</name>
<feature type="transmembrane region" description="Helical" evidence="1">
    <location>
        <begin position="127"/>
        <end position="148"/>
    </location>
</feature>
<keyword evidence="1" id="KW-0812">Transmembrane</keyword>
<sequence length="152" mass="17919">MKRLIYIIILLTSAIWFSSCRSPQYVPVETKIQLKDSVITRDSVVIKEQTVRKDSVVIKDSTVIVVDESGNVIRTELYRYRDWYKELSRDYSMLQAKYDSLFSEKQKVVQVPYPVERELSWWQSVRLHVGEIAIGVIIGLIIIVVWLIRRRE</sequence>
<proteinExistence type="predicted"/>
<dbReference type="HOGENOM" id="CLU_154433_0_0_10"/>
<dbReference type="OrthoDB" id="1082663at2"/>
<accession>I9PUN9</accession>
<evidence type="ECO:0008006" key="4">
    <source>
        <dbReference type="Google" id="ProtNLM"/>
    </source>
</evidence>
<evidence type="ECO:0000256" key="1">
    <source>
        <dbReference type="SAM" id="Phobius"/>
    </source>
</evidence>
<keyword evidence="3" id="KW-1185">Reference proteome</keyword>
<dbReference type="GeneID" id="75114649"/>
<keyword evidence="1" id="KW-0472">Membrane</keyword>
<dbReference type="PROSITE" id="PS51257">
    <property type="entry name" value="PROKAR_LIPOPROTEIN"/>
    <property type="match status" value="1"/>
</dbReference>
<evidence type="ECO:0000313" key="2">
    <source>
        <dbReference type="EMBL" id="EIY20376.1"/>
    </source>
</evidence>
<protein>
    <recommendedName>
        <fullName evidence="4">Lipoprotein</fullName>
    </recommendedName>
</protein>